<feature type="transmembrane region" description="Helical" evidence="13">
    <location>
        <begin position="104"/>
        <end position="128"/>
    </location>
</feature>
<dbReference type="Pfam" id="PF00520">
    <property type="entry name" value="Ion_trans"/>
    <property type="match status" value="1"/>
</dbReference>
<evidence type="ECO:0000256" key="8">
    <source>
        <dbReference type="ARBA" id="ARBA00022989"/>
    </source>
</evidence>
<keyword evidence="7" id="KW-0106">Calcium</keyword>
<evidence type="ECO:0000256" key="9">
    <source>
        <dbReference type="ARBA" id="ARBA00023065"/>
    </source>
</evidence>
<dbReference type="InterPro" id="IPR005821">
    <property type="entry name" value="Ion_trans_dom"/>
</dbReference>
<feature type="transmembrane region" description="Helical" evidence="13">
    <location>
        <begin position="191"/>
        <end position="209"/>
    </location>
</feature>
<dbReference type="EMBL" id="LR862152">
    <property type="protein sequence ID" value="CAD1834441.1"/>
    <property type="molecule type" value="Genomic_DNA"/>
</dbReference>
<keyword evidence="6" id="KW-0677">Repeat</keyword>
<keyword evidence="8 13" id="KW-1133">Transmembrane helix</keyword>
<reference evidence="15" key="1">
    <citation type="submission" date="2020-07" db="EMBL/GenBank/DDBJ databases">
        <authorList>
            <person name="Lin J."/>
        </authorList>
    </citation>
    <scope>NUCLEOTIDE SEQUENCE</scope>
</reference>
<evidence type="ECO:0000256" key="13">
    <source>
        <dbReference type="SAM" id="Phobius"/>
    </source>
</evidence>
<organism evidence="15">
    <name type="scientific">Ananas comosus var. bracteatus</name>
    <name type="common">red pineapple</name>
    <dbReference type="NCBI Taxonomy" id="296719"/>
    <lineage>
        <taxon>Eukaryota</taxon>
        <taxon>Viridiplantae</taxon>
        <taxon>Streptophyta</taxon>
        <taxon>Embryophyta</taxon>
        <taxon>Tracheophyta</taxon>
        <taxon>Spermatophyta</taxon>
        <taxon>Magnoliopsida</taxon>
        <taxon>Liliopsida</taxon>
        <taxon>Poales</taxon>
        <taxon>Bromeliaceae</taxon>
        <taxon>Bromelioideae</taxon>
        <taxon>Ananas</taxon>
    </lineage>
</organism>
<feature type="region of interest" description="Disordered" evidence="12">
    <location>
        <begin position="1"/>
        <end position="30"/>
    </location>
</feature>
<feature type="transmembrane region" description="Helical" evidence="13">
    <location>
        <begin position="229"/>
        <end position="251"/>
    </location>
</feature>
<evidence type="ECO:0000256" key="6">
    <source>
        <dbReference type="ARBA" id="ARBA00022737"/>
    </source>
</evidence>
<keyword evidence="9" id="KW-0406">Ion transport</keyword>
<evidence type="ECO:0000256" key="11">
    <source>
        <dbReference type="ARBA" id="ARBA00023303"/>
    </source>
</evidence>
<dbReference type="FunFam" id="1.10.287.70:FF:000094">
    <property type="entry name" value="Two pore calcium channel protein 1"/>
    <property type="match status" value="1"/>
</dbReference>
<gene>
    <name evidence="15" type="ORF">CB5_LOCUS17652</name>
</gene>
<evidence type="ECO:0000256" key="2">
    <source>
        <dbReference type="ARBA" id="ARBA00022448"/>
    </source>
</evidence>
<name>A0A6V7PUI3_ANACO</name>
<evidence type="ECO:0000259" key="14">
    <source>
        <dbReference type="Pfam" id="PF00520"/>
    </source>
</evidence>
<proteinExistence type="predicted"/>
<dbReference type="GO" id="GO:0005245">
    <property type="term" value="F:voltage-gated calcium channel activity"/>
    <property type="evidence" value="ECO:0007669"/>
    <property type="project" value="InterPro"/>
</dbReference>
<keyword evidence="11" id="KW-0407">Ion channel</keyword>
<sequence>METPLITEEGSSSAYGGGEDGAGNGGRRSKQFHRRSDAIAYGTRYQKAAALVDLAEDGVGIPEEVLNDTTFERAAKFYFIFIRFDFLWSLNLFALVLLNFLEVIFLVILACDALIYALYLSPVSVTFLPFRLAPYIRVAFITLTVRELRMCILTLAGMFGMYLNVLALSLLFLLFASWLAYVTFEDTQQGWTVFTSYGATLYQMFVLFTTSNNPDVWIPAYKNSRWSSLFFVLYVLLAVYFLTNLILAVVYESFKGQLAKQIVEMDSVRKSILEKAFSLIDNYFSDMAVGLSCVAQFNDVAVGSKLRCSV</sequence>
<keyword evidence="4" id="KW-0107">Calcium channel</keyword>
<dbReference type="Gene3D" id="1.10.287.70">
    <property type="match status" value="1"/>
</dbReference>
<protein>
    <recommendedName>
        <fullName evidence="14">Ion transport domain-containing protein</fullName>
    </recommendedName>
</protein>
<evidence type="ECO:0000256" key="5">
    <source>
        <dbReference type="ARBA" id="ARBA00022692"/>
    </source>
</evidence>
<dbReference type="PANTHER" id="PTHR46988">
    <property type="entry name" value="TWO PORE CALCIUM CHANNEL PROTEIN 1"/>
    <property type="match status" value="1"/>
</dbReference>
<keyword evidence="2" id="KW-0813">Transport</keyword>
<feature type="domain" description="Ion transport" evidence="14">
    <location>
        <begin position="70"/>
        <end position="257"/>
    </location>
</feature>
<keyword evidence="3" id="KW-0109">Calcium transport</keyword>
<dbReference type="GO" id="GO:0005774">
    <property type="term" value="C:vacuolar membrane"/>
    <property type="evidence" value="ECO:0007669"/>
    <property type="project" value="TreeGrafter"/>
</dbReference>
<dbReference type="InterPro" id="IPR044581">
    <property type="entry name" value="TPC1_plant"/>
</dbReference>
<dbReference type="SUPFAM" id="SSF81324">
    <property type="entry name" value="Voltage-gated potassium channels"/>
    <property type="match status" value="1"/>
</dbReference>
<dbReference type="PANTHER" id="PTHR46988:SF2">
    <property type="entry name" value="TWO PORE CALCIUM CHANNEL PROTEIN 1"/>
    <property type="match status" value="1"/>
</dbReference>
<dbReference type="GO" id="GO:0000325">
    <property type="term" value="C:plant-type vacuole"/>
    <property type="evidence" value="ECO:0007669"/>
    <property type="project" value="TreeGrafter"/>
</dbReference>
<evidence type="ECO:0000256" key="1">
    <source>
        <dbReference type="ARBA" id="ARBA00004141"/>
    </source>
</evidence>
<keyword evidence="5 13" id="KW-0812">Transmembrane</keyword>
<evidence type="ECO:0000256" key="10">
    <source>
        <dbReference type="ARBA" id="ARBA00023136"/>
    </source>
</evidence>
<evidence type="ECO:0000256" key="12">
    <source>
        <dbReference type="SAM" id="MobiDB-lite"/>
    </source>
</evidence>
<feature type="transmembrane region" description="Helical" evidence="13">
    <location>
        <begin position="77"/>
        <end position="98"/>
    </location>
</feature>
<evidence type="ECO:0000313" key="15">
    <source>
        <dbReference type="EMBL" id="CAD1834441.1"/>
    </source>
</evidence>
<evidence type="ECO:0000256" key="4">
    <source>
        <dbReference type="ARBA" id="ARBA00022673"/>
    </source>
</evidence>
<evidence type="ECO:0000256" key="7">
    <source>
        <dbReference type="ARBA" id="ARBA00022837"/>
    </source>
</evidence>
<evidence type="ECO:0000256" key="3">
    <source>
        <dbReference type="ARBA" id="ARBA00022568"/>
    </source>
</evidence>
<feature type="compositionally biased region" description="Gly residues" evidence="12">
    <location>
        <begin position="15"/>
        <end position="26"/>
    </location>
</feature>
<keyword evidence="10 13" id="KW-0472">Membrane</keyword>
<dbReference type="AlphaFoldDB" id="A0A6V7PUI3"/>
<accession>A0A6V7PUI3</accession>
<comment type="subcellular location">
    <subcellularLocation>
        <location evidence="1">Membrane</location>
        <topology evidence="1">Multi-pass membrane protein</topology>
    </subcellularLocation>
</comment>